<dbReference type="Gene3D" id="3.40.50.1370">
    <property type="entry name" value="Aspartate/ornithine carbamoyltransferase"/>
    <property type="match status" value="1"/>
</dbReference>
<dbReference type="Proteomes" id="UP000247476">
    <property type="component" value="Unassembled WGS sequence"/>
</dbReference>
<dbReference type="Pfam" id="PF00185">
    <property type="entry name" value="OTCace"/>
    <property type="match status" value="1"/>
</dbReference>
<organism evidence="4 5">
    <name type="scientific">Paenibacillus flagellatus</name>
    <dbReference type="NCBI Taxonomy" id="2211139"/>
    <lineage>
        <taxon>Bacteria</taxon>
        <taxon>Bacillati</taxon>
        <taxon>Bacillota</taxon>
        <taxon>Bacilli</taxon>
        <taxon>Bacillales</taxon>
        <taxon>Paenibacillaceae</taxon>
        <taxon>Paenibacillus</taxon>
    </lineage>
</organism>
<dbReference type="InterPro" id="IPR006131">
    <property type="entry name" value="Asp_carbamoyltransf_Asp/Orn-bd"/>
</dbReference>
<comment type="similarity">
    <text evidence="2">Belongs to the aspartate/ornithine carbamoyltransferase superfamily.</text>
</comment>
<evidence type="ECO:0000256" key="1">
    <source>
        <dbReference type="ARBA" id="ARBA00022679"/>
    </source>
</evidence>
<dbReference type="EMBL" id="QJVJ01000012">
    <property type="protein sequence ID" value="PYI51544.1"/>
    <property type="molecule type" value="Genomic_DNA"/>
</dbReference>
<feature type="domain" description="Aspartate/ornithine carbamoyltransferase Asp/Orn-binding" evidence="3">
    <location>
        <begin position="8"/>
        <end position="111"/>
    </location>
</feature>
<gene>
    <name evidence="4" type="ORF">DLM86_24310</name>
</gene>
<name>A0A2V5K1E8_9BACL</name>
<sequence>MERALRSGHVEQVSALAEAVPQSDFVYTDTWVDMEFYRDEAYREETERRIRTMMPFQVNRQTLQGYAPYLMHDMPVHPGFEIEEELIESERSIVYRQAENRMYAQMALILHLLGLG</sequence>
<comment type="caution">
    <text evidence="4">The sequence shown here is derived from an EMBL/GenBank/DDBJ whole genome shotgun (WGS) entry which is preliminary data.</text>
</comment>
<dbReference type="PANTHER" id="PTHR45753:SF3">
    <property type="entry name" value="ORNITHINE TRANSCARBAMYLASE, MITOCHONDRIAL"/>
    <property type="match status" value="1"/>
</dbReference>
<evidence type="ECO:0000259" key="3">
    <source>
        <dbReference type="Pfam" id="PF00185"/>
    </source>
</evidence>
<dbReference type="InterPro" id="IPR006130">
    <property type="entry name" value="Asp/Orn_carbamoylTrfase"/>
</dbReference>
<evidence type="ECO:0000313" key="4">
    <source>
        <dbReference type="EMBL" id="PYI51544.1"/>
    </source>
</evidence>
<dbReference type="GO" id="GO:0004585">
    <property type="term" value="F:ornithine carbamoyltransferase activity"/>
    <property type="evidence" value="ECO:0007669"/>
    <property type="project" value="TreeGrafter"/>
</dbReference>
<protein>
    <recommendedName>
        <fullName evidence="3">Aspartate/ornithine carbamoyltransferase Asp/Orn-binding domain-containing protein</fullName>
    </recommendedName>
</protein>
<dbReference type="PANTHER" id="PTHR45753">
    <property type="entry name" value="ORNITHINE CARBAMOYLTRANSFERASE, MITOCHONDRIAL"/>
    <property type="match status" value="1"/>
</dbReference>
<keyword evidence="5" id="KW-1185">Reference proteome</keyword>
<evidence type="ECO:0000256" key="2">
    <source>
        <dbReference type="RuleBase" id="RU003634"/>
    </source>
</evidence>
<dbReference type="SUPFAM" id="SSF53671">
    <property type="entry name" value="Aspartate/ornithine carbamoyltransferase"/>
    <property type="match status" value="1"/>
</dbReference>
<accession>A0A2V5K1E8</accession>
<dbReference type="AlphaFoldDB" id="A0A2V5K1E8"/>
<dbReference type="GO" id="GO:0019240">
    <property type="term" value="P:citrulline biosynthetic process"/>
    <property type="evidence" value="ECO:0007669"/>
    <property type="project" value="TreeGrafter"/>
</dbReference>
<dbReference type="GO" id="GO:0042450">
    <property type="term" value="P:L-arginine biosynthetic process via ornithine"/>
    <property type="evidence" value="ECO:0007669"/>
    <property type="project" value="TreeGrafter"/>
</dbReference>
<proteinExistence type="inferred from homology"/>
<evidence type="ECO:0000313" key="5">
    <source>
        <dbReference type="Proteomes" id="UP000247476"/>
    </source>
</evidence>
<dbReference type="PRINTS" id="PR00100">
    <property type="entry name" value="AOTCASE"/>
</dbReference>
<reference evidence="4 5" key="1">
    <citation type="submission" date="2018-05" db="EMBL/GenBank/DDBJ databases">
        <title>Paenibacillus flagellatus sp. nov., isolated from selenium mineral soil.</title>
        <authorList>
            <person name="Dai X."/>
        </authorList>
    </citation>
    <scope>NUCLEOTIDE SEQUENCE [LARGE SCALE GENOMIC DNA]</scope>
    <source>
        <strain evidence="4 5">DXL2</strain>
    </source>
</reference>
<dbReference type="GO" id="GO:0016597">
    <property type="term" value="F:amino acid binding"/>
    <property type="evidence" value="ECO:0007669"/>
    <property type="project" value="InterPro"/>
</dbReference>
<dbReference type="OrthoDB" id="9802587at2"/>
<dbReference type="InterPro" id="IPR036901">
    <property type="entry name" value="Asp/Orn_carbamoylTrfase_sf"/>
</dbReference>
<keyword evidence="1 2" id="KW-0808">Transferase</keyword>